<comment type="caution">
    <text evidence="1">The sequence shown here is derived from an EMBL/GenBank/DDBJ whole genome shotgun (WGS) entry which is preliminary data.</text>
</comment>
<reference evidence="1" key="1">
    <citation type="journal article" date="2023" name="G3 (Bethesda)">
        <title>Whole genome assemblies of Zophobas morio and Tenebrio molitor.</title>
        <authorList>
            <person name="Kaur S."/>
            <person name="Stinson S.A."/>
            <person name="diCenzo G.C."/>
        </authorList>
    </citation>
    <scope>NUCLEOTIDE SEQUENCE</scope>
    <source>
        <strain evidence="1">QUZm001</strain>
    </source>
</reference>
<dbReference type="Proteomes" id="UP001168821">
    <property type="component" value="Unassembled WGS sequence"/>
</dbReference>
<name>A0AA38IBY0_9CUCU</name>
<keyword evidence="2" id="KW-1185">Reference proteome</keyword>
<dbReference type="EMBL" id="JALNTZ010000004">
    <property type="protein sequence ID" value="KAJ3655183.1"/>
    <property type="molecule type" value="Genomic_DNA"/>
</dbReference>
<dbReference type="AlphaFoldDB" id="A0AA38IBY0"/>
<gene>
    <name evidence="1" type="ORF">Zmor_014320</name>
</gene>
<sequence>MSYVLAMKKFILNQRCIESKPVKLIACQNVKVRENAETIVPSKQNSNTDLLEALFNQNNLMIANALVNTDRDIHIRVANVFHNDMNIKTGDVLTICEPVTKIFHHNEDPSDNRPQKRLLASWYSSRR</sequence>
<accession>A0AA38IBY0</accession>
<organism evidence="1 2">
    <name type="scientific">Zophobas morio</name>
    <dbReference type="NCBI Taxonomy" id="2755281"/>
    <lineage>
        <taxon>Eukaryota</taxon>
        <taxon>Metazoa</taxon>
        <taxon>Ecdysozoa</taxon>
        <taxon>Arthropoda</taxon>
        <taxon>Hexapoda</taxon>
        <taxon>Insecta</taxon>
        <taxon>Pterygota</taxon>
        <taxon>Neoptera</taxon>
        <taxon>Endopterygota</taxon>
        <taxon>Coleoptera</taxon>
        <taxon>Polyphaga</taxon>
        <taxon>Cucujiformia</taxon>
        <taxon>Tenebrionidae</taxon>
        <taxon>Zophobas</taxon>
    </lineage>
</organism>
<evidence type="ECO:0000313" key="1">
    <source>
        <dbReference type="EMBL" id="KAJ3655183.1"/>
    </source>
</evidence>
<proteinExistence type="predicted"/>
<evidence type="ECO:0000313" key="2">
    <source>
        <dbReference type="Proteomes" id="UP001168821"/>
    </source>
</evidence>
<protein>
    <submittedName>
        <fullName evidence="1">Uncharacterized protein</fullName>
    </submittedName>
</protein>